<protein>
    <submittedName>
        <fullName evidence="2">Uncharacterized protein</fullName>
    </submittedName>
</protein>
<feature type="compositionally biased region" description="Basic residues" evidence="1">
    <location>
        <begin position="13"/>
        <end position="24"/>
    </location>
</feature>
<organism evidence="2">
    <name type="scientific">uncultured Rubrobacteraceae bacterium</name>
    <dbReference type="NCBI Taxonomy" id="349277"/>
    <lineage>
        <taxon>Bacteria</taxon>
        <taxon>Bacillati</taxon>
        <taxon>Actinomycetota</taxon>
        <taxon>Rubrobacteria</taxon>
        <taxon>Rubrobacterales</taxon>
        <taxon>Rubrobacteraceae</taxon>
        <taxon>environmental samples</taxon>
    </lineage>
</organism>
<dbReference type="EMBL" id="CADCVH010000106">
    <property type="protein sequence ID" value="CAA9472608.1"/>
    <property type="molecule type" value="Genomic_DNA"/>
</dbReference>
<sequence>ECQGKPYGGYGRTVRRRRRGHRVVSRADLAADAGGGIRRRLRADAPLHGPDATRLASRDDRLDGRVRPHRRRLGAPARVGGWRGFRRESRRGARVLRAAAAAHRRDPARGGGSDRRDARPLVARESGPLDARGGVVRRGRLGGDPV</sequence>
<feature type="region of interest" description="Disordered" evidence="1">
    <location>
        <begin position="1"/>
        <end position="75"/>
    </location>
</feature>
<feature type="compositionally biased region" description="Basic and acidic residues" evidence="1">
    <location>
        <begin position="103"/>
        <end position="119"/>
    </location>
</feature>
<evidence type="ECO:0000313" key="2">
    <source>
        <dbReference type="EMBL" id="CAA9472608.1"/>
    </source>
</evidence>
<accession>A0A6J4RFJ7</accession>
<gene>
    <name evidence="2" type="ORF">AVDCRST_MAG02-3859</name>
</gene>
<feature type="region of interest" description="Disordered" evidence="1">
    <location>
        <begin position="96"/>
        <end position="146"/>
    </location>
</feature>
<name>A0A6J4RFJ7_9ACTN</name>
<feature type="compositionally biased region" description="Gly residues" evidence="1">
    <location>
        <begin position="1"/>
        <end position="11"/>
    </location>
</feature>
<feature type="non-terminal residue" evidence="2">
    <location>
        <position position="1"/>
    </location>
</feature>
<reference evidence="2" key="1">
    <citation type="submission" date="2020-02" db="EMBL/GenBank/DDBJ databases">
        <authorList>
            <person name="Meier V. D."/>
        </authorList>
    </citation>
    <scope>NUCLEOTIDE SEQUENCE</scope>
    <source>
        <strain evidence="2">AVDCRST_MAG02</strain>
    </source>
</reference>
<dbReference type="AlphaFoldDB" id="A0A6J4RFJ7"/>
<feature type="non-terminal residue" evidence="2">
    <location>
        <position position="146"/>
    </location>
</feature>
<feature type="compositionally biased region" description="Basic and acidic residues" evidence="1">
    <location>
        <begin position="56"/>
        <end position="66"/>
    </location>
</feature>
<proteinExistence type="predicted"/>
<evidence type="ECO:0000256" key="1">
    <source>
        <dbReference type="SAM" id="MobiDB-lite"/>
    </source>
</evidence>